<evidence type="ECO:0000256" key="2">
    <source>
        <dbReference type="ARBA" id="ARBA00022980"/>
    </source>
</evidence>
<dbReference type="OrthoDB" id="1747252at2759"/>
<gene>
    <name evidence="4" type="ORF">PANT_9d00412</name>
</gene>
<evidence type="ECO:0000256" key="3">
    <source>
        <dbReference type="ARBA" id="ARBA00023274"/>
    </source>
</evidence>
<dbReference type="GO" id="GO:0005762">
    <property type="term" value="C:mitochondrial large ribosomal subunit"/>
    <property type="evidence" value="ECO:0007669"/>
    <property type="project" value="TreeGrafter"/>
</dbReference>
<name>M9MF71_PSEA3</name>
<organism evidence="4 5">
    <name type="scientific">Pseudozyma antarctica (strain T-34)</name>
    <name type="common">Yeast</name>
    <name type="synonym">Candida antarctica</name>
    <dbReference type="NCBI Taxonomy" id="1151754"/>
    <lineage>
        <taxon>Eukaryota</taxon>
        <taxon>Fungi</taxon>
        <taxon>Dikarya</taxon>
        <taxon>Basidiomycota</taxon>
        <taxon>Ustilaginomycotina</taxon>
        <taxon>Ustilaginomycetes</taxon>
        <taxon>Ustilaginales</taxon>
        <taxon>Ustilaginaceae</taxon>
        <taxon>Moesziomyces</taxon>
    </lineage>
</organism>
<dbReference type="InterPro" id="IPR016095">
    <property type="entry name" value="Ribosomal_uL1_3-a/b-sand"/>
</dbReference>
<proteinExistence type="inferred from homology"/>
<keyword evidence="2 4" id="KW-0689">Ribosomal protein</keyword>
<dbReference type="AlphaFoldDB" id="M9MF71"/>
<reference evidence="5" key="1">
    <citation type="journal article" date="2013" name="Genome Announc.">
        <title>Genome sequence of the basidiomycetous yeast Pseudozyma antarctica T-34, a producer of the glycolipid biosurfactants mannosylerythritol lipids.</title>
        <authorList>
            <person name="Morita T."/>
            <person name="Koike H."/>
            <person name="Koyama Y."/>
            <person name="Hagiwara H."/>
            <person name="Ito E."/>
            <person name="Fukuoka T."/>
            <person name="Imura T."/>
            <person name="Machida M."/>
            <person name="Kitamoto D."/>
        </authorList>
    </citation>
    <scope>NUCLEOTIDE SEQUENCE [LARGE SCALE GENOMIC DNA]</scope>
    <source>
        <strain evidence="5">T-34</strain>
    </source>
</reference>
<evidence type="ECO:0000313" key="4">
    <source>
        <dbReference type="EMBL" id="GAC74067.1"/>
    </source>
</evidence>
<evidence type="ECO:0000256" key="1">
    <source>
        <dbReference type="ARBA" id="ARBA00010531"/>
    </source>
</evidence>
<dbReference type="PANTHER" id="PTHR36427:SF3">
    <property type="entry name" value="LARGE RIBOSOMAL SUBUNIT PROTEIN UL1M"/>
    <property type="match status" value="1"/>
</dbReference>
<keyword evidence="3" id="KW-0687">Ribonucleoprotein</keyword>
<dbReference type="Proteomes" id="UP000011976">
    <property type="component" value="Unassembled WGS sequence"/>
</dbReference>
<dbReference type="Gene3D" id="3.40.50.790">
    <property type="match status" value="1"/>
</dbReference>
<evidence type="ECO:0000313" key="5">
    <source>
        <dbReference type="Proteomes" id="UP000011976"/>
    </source>
</evidence>
<dbReference type="PANTHER" id="PTHR36427">
    <property type="entry name" value="54S RIBOSOMAL PROTEIN L1, MITOCHONDRIAL"/>
    <property type="match status" value="1"/>
</dbReference>
<dbReference type="GO" id="GO:0003735">
    <property type="term" value="F:structural constituent of ribosome"/>
    <property type="evidence" value="ECO:0007669"/>
    <property type="project" value="TreeGrafter"/>
</dbReference>
<accession>M9MF71</accession>
<dbReference type="STRING" id="1151754.M9MF71"/>
<sequence length="355" mass="37646">MSFPTLGSSVGLAARALPLASSSSARSFSTSVVTLKKSNRARGATRKSPRNQALFAELSTRLSARQGGVTAASTGAKASKKATSNLDAAEGETLLTLEQACEQLKAHGAASRPLNAFEVHIVTSVSSHQTNALRGRIAYPRDPRTKQERLLVFAEEGSEAAEAVKEVMEKEAATSSTSMAEPPIILGGSELISQVLNNRVSGFTKVLCTNTLLPEVSKGLARSLGPKGLMPNPRRGTVVPSDNKKSILDAIRESKGAMDWRSDKVGVIRGAVGRLNFEKDDLRKNVTTLLDAIIQKVPTLGSQQAAQGAGQAKEYTQRDSRSPGELKKAANIIKQVHLSSTQGPGIKLDLRDVLA</sequence>
<dbReference type="Gene3D" id="3.30.190.20">
    <property type="match status" value="1"/>
</dbReference>
<dbReference type="InterPro" id="IPR028364">
    <property type="entry name" value="Ribosomal_uL1/biogenesis"/>
</dbReference>
<dbReference type="EMBL" id="DF196775">
    <property type="protein sequence ID" value="GAC74067.1"/>
    <property type="molecule type" value="Genomic_DNA"/>
</dbReference>
<dbReference type="InterPro" id="IPR023674">
    <property type="entry name" value="Ribosomal_uL1-like"/>
</dbReference>
<dbReference type="SUPFAM" id="SSF56808">
    <property type="entry name" value="Ribosomal protein L1"/>
    <property type="match status" value="1"/>
</dbReference>
<protein>
    <submittedName>
        <fullName evidence="4">50S ribosomal protein L1</fullName>
    </submittedName>
</protein>
<dbReference type="CDD" id="cd00403">
    <property type="entry name" value="Ribosomal_L1"/>
    <property type="match status" value="1"/>
</dbReference>
<comment type="similarity">
    <text evidence="1">Belongs to the universal ribosomal protein uL1 family.</text>
</comment>
<dbReference type="Pfam" id="PF00687">
    <property type="entry name" value="Ribosomal_L1"/>
    <property type="match status" value="1"/>
</dbReference>